<dbReference type="AlphaFoldDB" id="A0A1F6AYP5"/>
<comment type="similarity">
    <text evidence="2 9">Belongs to the SecG family.</text>
</comment>
<evidence type="ECO:0000256" key="9">
    <source>
        <dbReference type="RuleBase" id="RU365087"/>
    </source>
</evidence>
<keyword evidence="9" id="KW-1003">Cell membrane</keyword>
<name>A0A1F6AYP5_9BACT</name>
<evidence type="ECO:0000256" key="4">
    <source>
        <dbReference type="ARBA" id="ARBA00022692"/>
    </source>
</evidence>
<evidence type="ECO:0000313" key="10">
    <source>
        <dbReference type="EMBL" id="OGG29780.1"/>
    </source>
</evidence>
<reference evidence="10 11" key="1">
    <citation type="journal article" date="2016" name="Nat. Commun.">
        <title>Thousands of microbial genomes shed light on interconnected biogeochemical processes in an aquifer system.</title>
        <authorList>
            <person name="Anantharaman K."/>
            <person name="Brown C.T."/>
            <person name="Hug L.A."/>
            <person name="Sharon I."/>
            <person name="Castelle C.J."/>
            <person name="Probst A.J."/>
            <person name="Thomas B.C."/>
            <person name="Singh A."/>
            <person name="Wilkins M.J."/>
            <person name="Karaoz U."/>
            <person name="Brodie E.L."/>
            <person name="Williams K.H."/>
            <person name="Hubbard S.S."/>
            <person name="Banfield J.F."/>
        </authorList>
    </citation>
    <scope>NUCLEOTIDE SEQUENCE [LARGE SCALE GENOMIC DNA]</scope>
</reference>
<keyword evidence="8 9" id="KW-0472">Membrane</keyword>
<evidence type="ECO:0000256" key="2">
    <source>
        <dbReference type="ARBA" id="ARBA00008445"/>
    </source>
</evidence>
<evidence type="ECO:0000256" key="7">
    <source>
        <dbReference type="ARBA" id="ARBA00023010"/>
    </source>
</evidence>
<dbReference type="GO" id="GO:0015450">
    <property type="term" value="F:protein-transporting ATPase activity"/>
    <property type="evidence" value="ECO:0007669"/>
    <property type="project" value="UniProtKB-UniRule"/>
</dbReference>
<dbReference type="GO" id="GO:0009306">
    <property type="term" value="P:protein secretion"/>
    <property type="evidence" value="ECO:0007669"/>
    <property type="project" value="UniProtKB-UniRule"/>
</dbReference>
<feature type="transmembrane region" description="Helical" evidence="9">
    <location>
        <begin position="48"/>
        <end position="70"/>
    </location>
</feature>
<comment type="function">
    <text evidence="9">Involved in protein export. Participates in an early event of protein translocation.</text>
</comment>
<accession>A0A1F6AYP5</accession>
<dbReference type="Pfam" id="PF03840">
    <property type="entry name" value="SecG"/>
    <property type="match status" value="1"/>
</dbReference>
<keyword evidence="5 9" id="KW-0653">Protein transport</keyword>
<protein>
    <recommendedName>
        <fullName evidence="9">Protein-export membrane protein SecG</fullName>
    </recommendedName>
</protein>
<dbReference type="STRING" id="1798396.A2973_02385"/>
<gene>
    <name evidence="10" type="ORF">A2973_02385</name>
</gene>
<dbReference type="NCBIfam" id="TIGR00810">
    <property type="entry name" value="secG"/>
    <property type="match status" value="1"/>
</dbReference>
<evidence type="ECO:0000256" key="8">
    <source>
        <dbReference type="ARBA" id="ARBA00023136"/>
    </source>
</evidence>
<comment type="caution">
    <text evidence="10">The sequence shown here is derived from an EMBL/GenBank/DDBJ whole genome shotgun (WGS) entry which is preliminary data.</text>
</comment>
<evidence type="ECO:0000256" key="5">
    <source>
        <dbReference type="ARBA" id="ARBA00022927"/>
    </source>
</evidence>
<dbReference type="EMBL" id="MFJZ01000037">
    <property type="protein sequence ID" value="OGG29780.1"/>
    <property type="molecule type" value="Genomic_DNA"/>
</dbReference>
<keyword evidence="6 9" id="KW-1133">Transmembrane helix</keyword>
<evidence type="ECO:0000256" key="6">
    <source>
        <dbReference type="ARBA" id="ARBA00022989"/>
    </source>
</evidence>
<dbReference type="GO" id="GO:0005886">
    <property type="term" value="C:plasma membrane"/>
    <property type="evidence" value="ECO:0007669"/>
    <property type="project" value="UniProtKB-SubCell"/>
</dbReference>
<evidence type="ECO:0000313" key="11">
    <source>
        <dbReference type="Proteomes" id="UP000176409"/>
    </source>
</evidence>
<dbReference type="Proteomes" id="UP000176409">
    <property type="component" value="Unassembled WGS sequence"/>
</dbReference>
<comment type="subcellular location">
    <subcellularLocation>
        <location evidence="9">Cell membrane</location>
        <topology evidence="9">Multi-pass membrane protein</topology>
    </subcellularLocation>
    <subcellularLocation>
        <location evidence="1">Membrane</location>
        <topology evidence="1">Multi-pass membrane protein</topology>
    </subcellularLocation>
</comment>
<dbReference type="InterPro" id="IPR004692">
    <property type="entry name" value="SecG"/>
</dbReference>
<keyword evidence="3 9" id="KW-0813">Transport</keyword>
<keyword evidence="7 9" id="KW-0811">Translocation</keyword>
<evidence type="ECO:0000256" key="1">
    <source>
        <dbReference type="ARBA" id="ARBA00004141"/>
    </source>
</evidence>
<organism evidence="10 11">
    <name type="scientific">Candidatus Gottesmanbacteria bacterium RIFCSPLOWO2_01_FULL_49_10</name>
    <dbReference type="NCBI Taxonomy" id="1798396"/>
    <lineage>
        <taxon>Bacteria</taxon>
        <taxon>Candidatus Gottesmaniibacteriota</taxon>
    </lineage>
</organism>
<comment type="caution">
    <text evidence="9">Lacks conserved residue(s) required for the propagation of feature annotation.</text>
</comment>
<dbReference type="PRINTS" id="PR01651">
    <property type="entry name" value="SECGEXPORT"/>
</dbReference>
<keyword evidence="4 9" id="KW-0812">Transmembrane</keyword>
<evidence type="ECO:0000256" key="3">
    <source>
        <dbReference type="ARBA" id="ARBA00022448"/>
    </source>
</evidence>
<sequence>MKLLFLILHSVVSVLLVTFVLLQSSQGGLGSAFGGGEFYRTKRGAERVIFTATIVTAVAFFITSIVNLIAR</sequence>
<proteinExistence type="inferred from homology"/>